<evidence type="ECO:0008006" key="4">
    <source>
        <dbReference type="Google" id="ProtNLM"/>
    </source>
</evidence>
<keyword evidence="3" id="KW-1185">Reference proteome</keyword>
<reference evidence="2 3" key="1">
    <citation type="journal article" date="2018" name="Nat. Ecol. Evol.">
        <title>Shark genomes provide insights into elasmobranch evolution and the origin of vertebrates.</title>
        <authorList>
            <person name="Hara Y"/>
            <person name="Yamaguchi K"/>
            <person name="Onimaru K"/>
            <person name="Kadota M"/>
            <person name="Koyanagi M"/>
            <person name="Keeley SD"/>
            <person name="Tatsumi K"/>
            <person name="Tanaka K"/>
            <person name="Motone F"/>
            <person name="Kageyama Y"/>
            <person name="Nozu R"/>
            <person name="Adachi N"/>
            <person name="Nishimura O"/>
            <person name="Nakagawa R"/>
            <person name="Tanegashima C"/>
            <person name="Kiyatake I"/>
            <person name="Matsumoto R"/>
            <person name="Murakumo K"/>
            <person name="Nishida K"/>
            <person name="Terakita A"/>
            <person name="Kuratani S"/>
            <person name="Sato K"/>
            <person name="Hyodo S Kuraku.S."/>
        </authorList>
    </citation>
    <scope>NUCLEOTIDE SEQUENCE [LARGE SCALE GENOMIC DNA]</scope>
</reference>
<protein>
    <recommendedName>
        <fullName evidence="4">Secreted protein</fullName>
    </recommendedName>
</protein>
<keyword evidence="1" id="KW-0732">Signal</keyword>
<proteinExistence type="predicted"/>
<evidence type="ECO:0000313" key="2">
    <source>
        <dbReference type="EMBL" id="GCB80432.1"/>
    </source>
</evidence>
<evidence type="ECO:0000256" key="1">
    <source>
        <dbReference type="SAM" id="SignalP"/>
    </source>
</evidence>
<dbReference type="EMBL" id="BFAA01012323">
    <property type="protein sequence ID" value="GCB80432.1"/>
    <property type="molecule type" value="Genomic_DNA"/>
</dbReference>
<evidence type="ECO:0000313" key="3">
    <source>
        <dbReference type="Proteomes" id="UP000288216"/>
    </source>
</evidence>
<sequence length="81" mass="9518">MIWQRFIELFCFLFSDSIGNNYSPAARDYSTYHIYKLLNSCESLELQSSEDPEYSPSPKYPHQGARTLKIKSPRIPLSRRK</sequence>
<feature type="signal peptide" evidence="1">
    <location>
        <begin position="1"/>
        <end position="19"/>
    </location>
</feature>
<feature type="chain" id="PRO_5019180861" description="Secreted protein" evidence="1">
    <location>
        <begin position="20"/>
        <end position="81"/>
    </location>
</feature>
<name>A0A401Q4Z8_SCYTO</name>
<dbReference type="OrthoDB" id="10506379at2759"/>
<accession>A0A401Q4Z8</accession>
<dbReference type="Proteomes" id="UP000288216">
    <property type="component" value="Unassembled WGS sequence"/>
</dbReference>
<gene>
    <name evidence="2" type="ORF">scyTo_0018116</name>
</gene>
<dbReference type="OMA" id="DYSTYHI"/>
<organism evidence="2 3">
    <name type="scientific">Scyliorhinus torazame</name>
    <name type="common">Cloudy catshark</name>
    <name type="synonym">Catulus torazame</name>
    <dbReference type="NCBI Taxonomy" id="75743"/>
    <lineage>
        <taxon>Eukaryota</taxon>
        <taxon>Metazoa</taxon>
        <taxon>Chordata</taxon>
        <taxon>Craniata</taxon>
        <taxon>Vertebrata</taxon>
        <taxon>Chondrichthyes</taxon>
        <taxon>Elasmobranchii</taxon>
        <taxon>Galeomorphii</taxon>
        <taxon>Galeoidea</taxon>
        <taxon>Carcharhiniformes</taxon>
        <taxon>Scyliorhinidae</taxon>
        <taxon>Scyliorhinus</taxon>
    </lineage>
</organism>
<comment type="caution">
    <text evidence="2">The sequence shown here is derived from an EMBL/GenBank/DDBJ whole genome shotgun (WGS) entry which is preliminary data.</text>
</comment>
<dbReference type="AlphaFoldDB" id="A0A401Q4Z8"/>